<dbReference type="RefSeq" id="WP_011396108.1">
    <property type="nucleotide sequence ID" value="NC_007645.1"/>
</dbReference>
<dbReference type="GO" id="GO:0046872">
    <property type="term" value="F:metal ion binding"/>
    <property type="evidence" value="ECO:0007669"/>
    <property type="project" value="UniProtKB-KW"/>
</dbReference>
<keyword evidence="1" id="KW-0408">Iron</keyword>
<keyword evidence="1" id="KW-0479">Metal-binding</keyword>
<feature type="binding site" evidence="1">
    <location>
        <position position="179"/>
    </location>
    <ligand>
        <name>[4Fe-4S] cluster</name>
        <dbReference type="ChEBI" id="CHEBI:49883"/>
    </ligand>
</feature>
<dbReference type="MEROPS" id="U32.A01"/>
<name>Q2SJY5_HAHCH</name>
<evidence type="ECO:0000313" key="2">
    <source>
        <dbReference type="EMBL" id="ABC29039.1"/>
    </source>
</evidence>
<dbReference type="STRING" id="349521.HCH_02211"/>
<dbReference type="HAMAP" id="MF_02233">
    <property type="entry name" value="UbiV"/>
    <property type="match status" value="1"/>
</dbReference>
<dbReference type="EMBL" id="CP000155">
    <property type="protein sequence ID" value="ABC29039.1"/>
    <property type="molecule type" value="Genomic_DNA"/>
</dbReference>
<reference evidence="2 3" key="1">
    <citation type="journal article" date="2005" name="Nucleic Acids Res.">
        <title>Genomic blueprint of Hahella chejuensis, a marine microbe producing an algicidal agent.</title>
        <authorList>
            <person name="Jeong H."/>
            <person name="Yim J.H."/>
            <person name="Lee C."/>
            <person name="Choi S.-H."/>
            <person name="Park Y.K."/>
            <person name="Yoon S.H."/>
            <person name="Hur C.-G."/>
            <person name="Kang H.-Y."/>
            <person name="Kim D."/>
            <person name="Lee H.H."/>
            <person name="Park K.H."/>
            <person name="Park S.-H."/>
            <person name="Park H.-S."/>
            <person name="Lee H.K."/>
            <person name="Oh T.K."/>
            <person name="Kim J.F."/>
        </authorList>
    </citation>
    <scope>NUCLEOTIDE SEQUENCE [LARGE SCALE GENOMIC DNA]</scope>
    <source>
        <strain evidence="2 3">KCTC 2396</strain>
    </source>
</reference>
<keyword evidence="2" id="KW-0378">Hydrolase</keyword>
<dbReference type="PANTHER" id="PTHR30217:SF11">
    <property type="entry name" value="UBIQUINONE BIOSYNTHESIS PROTEIN UBIV"/>
    <property type="match status" value="1"/>
</dbReference>
<dbReference type="NCBIfam" id="NF011991">
    <property type="entry name" value="PRK15447.1"/>
    <property type="match status" value="1"/>
</dbReference>
<dbReference type="KEGG" id="hch:HCH_02211"/>
<dbReference type="GO" id="GO:0008233">
    <property type="term" value="F:peptidase activity"/>
    <property type="evidence" value="ECO:0007669"/>
    <property type="project" value="UniProtKB-KW"/>
</dbReference>
<comment type="function">
    <text evidence="1">Required for O(2)-independent ubiquinone (coenzyme Q) biosynthesis. Together with UbiU, is essential for the C6-hydroxylation reaction in the oxygen-independent ubiquinone biosynthesis pathway.</text>
</comment>
<keyword evidence="1" id="KW-0411">Iron-sulfur</keyword>
<sequence>MKISLGPLPYFWPKEMVVQFYSQVAAAPVDIIYLGETVCSKRREMNLRDWLDIAEKLLAAGKEVALSTLALIEAESELKALRAICKAANADERLSVEANDMAAAHLMSEAGKPFIAGPYLNIYNAQALEIIRQAGAKRWTPPVEISRHALEGILENLAAPIETELFAYGHLPLALSARCFTARSEGLPKDDCRFVCKKYPQGIPTRSQEGETLFNLNGIQTQSGKCYHLLNQWRDLQHAGVKVIRLSPESPDTLRVAESLALALKEKQDMVLPYQLRHSNGYWSRIPGMELAAGPQETSNLS</sequence>
<dbReference type="InterPro" id="IPR051454">
    <property type="entry name" value="RNA/ubiquinone_mod_enzymes"/>
</dbReference>
<dbReference type="InterPro" id="IPR001539">
    <property type="entry name" value="Peptidase_U32"/>
</dbReference>
<evidence type="ECO:0000313" key="3">
    <source>
        <dbReference type="Proteomes" id="UP000000238"/>
    </source>
</evidence>
<dbReference type="eggNOG" id="COG0826">
    <property type="taxonomic scope" value="Bacteria"/>
</dbReference>
<comment type="cofactor">
    <cofactor evidence="1">
        <name>[4Fe-4S] cluster</name>
        <dbReference type="ChEBI" id="CHEBI:49883"/>
    </cofactor>
</comment>
<dbReference type="Pfam" id="PF01136">
    <property type="entry name" value="Peptidase_U32"/>
    <property type="match status" value="1"/>
</dbReference>
<feature type="binding site" evidence="1">
    <location>
        <position position="39"/>
    </location>
    <ligand>
        <name>[4Fe-4S] cluster</name>
        <dbReference type="ChEBI" id="CHEBI:49883"/>
    </ligand>
</feature>
<dbReference type="AlphaFoldDB" id="Q2SJY5"/>
<keyword evidence="1" id="KW-0831">Ubiquinone biosynthesis</keyword>
<comment type="pathway">
    <text evidence="1">Cofactor biosynthesis; ubiquinone biosynthesis.</text>
</comment>
<dbReference type="GO" id="GO:0051539">
    <property type="term" value="F:4 iron, 4 sulfur cluster binding"/>
    <property type="evidence" value="ECO:0007669"/>
    <property type="project" value="UniProtKB-UniRule"/>
</dbReference>
<comment type="subunit">
    <text evidence="1">Forms a heterodimer with UbiU.</text>
</comment>
<gene>
    <name evidence="1" type="primary">ubiV</name>
    <name evidence="2" type="ordered locus">HCH_02211</name>
</gene>
<protein>
    <recommendedName>
        <fullName evidence="1">Ubiquinone biosynthesis protein UbiV</fullName>
    </recommendedName>
</protein>
<feature type="binding site" evidence="1">
    <location>
        <position position="196"/>
    </location>
    <ligand>
        <name>[4Fe-4S] cluster</name>
        <dbReference type="ChEBI" id="CHEBI:49883"/>
    </ligand>
</feature>
<comment type="similarity">
    <text evidence="1">Belongs to the peptidase U32 family. UbiV subfamily.</text>
</comment>
<accession>Q2SJY5</accession>
<dbReference type="UniPathway" id="UPA00232"/>
<dbReference type="Proteomes" id="UP000000238">
    <property type="component" value="Chromosome"/>
</dbReference>
<dbReference type="GO" id="GO:0006744">
    <property type="term" value="P:ubiquinone biosynthetic process"/>
    <property type="evidence" value="ECO:0007669"/>
    <property type="project" value="UniProtKB-UniRule"/>
</dbReference>
<keyword evidence="2" id="KW-0645">Protease</keyword>
<dbReference type="HOGENOM" id="CLU_056172_0_0_6"/>
<dbReference type="PANTHER" id="PTHR30217">
    <property type="entry name" value="PEPTIDASE U32 FAMILY"/>
    <property type="match status" value="1"/>
</dbReference>
<dbReference type="GO" id="GO:0006508">
    <property type="term" value="P:proteolysis"/>
    <property type="evidence" value="ECO:0007669"/>
    <property type="project" value="UniProtKB-KW"/>
</dbReference>
<feature type="binding site" evidence="1">
    <location>
        <position position="192"/>
    </location>
    <ligand>
        <name>[4Fe-4S] cluster</name>
        <dbReference type="ChEBI" id="CHEBI:49883"/>
    </ligand>
</feature>
<dbReference type="OrthoDB" id="8523349at2"/>
<proteinExistence type="inferred from homology"/>
<keyword evidence="1" id="KW-0004">4Fe-4S</keyword>
<dbReference type="InterPro" id="IPR043693">
    <property type="entry name" value="UbiV"/>
</dbReference>
<organism evidence="2 3">
    <name type="scientific">Hahella chejuensis (strain KCTC 2396)</name>
    <dbReference type="NCBI Taxonomy" id="349521"/>
    <lineage>
        <taxon>Bacteria</taxon>
        <taxon>Pseudomonadati</taxon>
        <taxon>Pseudomonadota</taxon>
        <taxon>Gammaproteobacteria</taxon>
        <taxon>Oceanospirillales</taxon>
        <taxon>Hahellaceae</taxon>
        <taxon>Hahella</taxon>
    </lineage>
</organism>
<evidence type="ECO:0000256" key="1">
    <source>
        <dbReference type="HAMAP-Rule" id="MF_02233"/>
    </source>
</evidence>
<keyword evidence="3" id="KW-1185">Reference proteome</keyword>